<reference evidence="1" key="1">
    <citation type="submission" date="2023-02" db="EMBL/GenBank/DDBJ databases">
        <title>Colletotrichum kahawae CIFC_Que2 genome sequencing and assembly.</title>
        <authorList>
            <person name="Baroncelli R."/>
        </authorList>
    </citation>
    <scope>NUCLEOTIDE SEQUENCE</scope>
    <source>
        <strain evidence="1">CIFC_Que2</strain>
    </source>
</reference>
<protein>
    <submittedName>
        <fullName evidence="1">Uncharacterized protein</fullName>
    </submittedName>
</protein>
<dbReference type="AlphaFoldDB" id="A0AAE0D435"/>
<organism evidence="1 2">
    <name type="scientific">Colletotrichum kahawae</name>
    <name type="common">Coffee berry disease fungus</name>
    <dbReference type="NCBI Taxonomy" id="34407"/>
    <lineage>
        <taxon>Eukaryota</taxon>
        <taxon>Fungi</taxon>
        <taxon>Dikarya</taxon>
        <taxon>Ascomycota</taxon>
        <taxon>Pezizomycotina</taxon>
        <taxon>Sordariomycetes</taxon>
        <taxon>Hypocreomycetidae</taxon>
        <taxon>Glomerellales</taxon>
        <taxon>Glomerellaceae</taxon>
        <taxon>Colletotrichum</taxon>
        <taxon>Colletotrichum gloeosporioides species complex</taxon>
    </lineage>
</organism>
<comment type="caution">
    <text evidence="1">The sequence shown here is derived from an EMBL/GenBank/DDBJ whole genome shotgun (WGS) entry which is preliminary data.</text>
</comment>
<keyword evidence="2" id="KW-1185">Reference proteome</keyword>
<evidence type="ECO:0000313" key="1">
    <source>
        <dbReference type="EMBL" id="KAK2751290.1"/>
    </source>
</evidence>
<sequence length="350" mass="39186">MAQSTASSTLVSAPSIMRHLITEPLNEESQGPVLNSMFDFVGDIVNAAFGGLNSSDLSVADIVQAVQAGVRSIPMDQITRLATNSEEFYSVIGAASGIQAMPQPHIIATQAHGAHRQSPSHWYINFPHNMSGHDAEAIQRSRKSMTNFRSWSSKKWWEEVGRRFGVADEAVQRAQQSKQFAQIACEDMVKMSWLRTTRPPYTISFSIVCASHELHEKIVEKIIGGGSTVDSDLVEAVEPIFRDIVKGGNTESSQMNNVVMEKYVYSESTRSIDSYIRLLSFEMHQAVYDVIRVKGQERLSRVSVDFSFCLYEAIFETSLWEQFSATLHDDETNLLWDYVNGQTIDVRGTQ</sequence>
<gene>
    <name evidence="1" type="ORF">CKAH01_06476</name>
</gene>
<proteinExistence type="predicted"/>
<name>A0AAE0D435_COLKA</name>
<dbReference type="Proteomes" id="UP001281614">
    <property type="component" value="Unassembled WGS sequence"/>
</dbReference>
<accession>A0AAE0D435</accession>
<evidence type="ECO:0000313" key="2">
    <source>
        <dbReference type="Proteomes" id="UP001281614"/>
    </source>
</evidence>
<dbReference type="EMBL" id="VYYT01000267">
    <property type="protein sequence ID" value="KAK2751290.1"/>
    <property type="molecule type" value="Genomic_DNA"/>
</dbReference>